<gene>
    <name evidence="23" type="ORF">AVEN_144224_1</name>
</gene>
<sequence>MKQLKLLVCNPPGSWECDTCMVRNTSDKQKCVACETLRPSETNMSGLKDPESFKFSSPLQSSPITFKFNSSSTSQTTAATTATFTLGSSSSATSTFFTPVSSIATSVSSTNEPKVVSLTDTSTPKPSVPEFKFDAPKVPSLDTSKPNIPVIDLVDKKENTDAKPSLFSTPVSKSSNEGSSLPSITSSGGSAFKITSPVIGNTNLTPSASTENKLTLPVPVKTDTPEADSQVSDSKKIESVSSGQSKDVPIGGFNFKMPSSAALAFGGFGTASSNADNKLTSQAKGINAEKRPDPTLGVNMSTPSLSSPFSIPTSTPTFKAGDKVETAKTSEASAIKNIFASSVSSSSTTTTPTFNFTNTPIPLSGLAPTSSQPSLSLAPTQTQSFGTMAKSQDLKTVASVASFNSATTTSTFTFGTPAATTTQSNPSSGFSFFTSSAANTTPSTTPSLFMFGNSNASQTSTTG</sequence>
<dbReference type="Gene3D" id="4.10.1060.10">
    <property type="entry name" value="Zinc finger, RanBP2-type"/>
    <property type="match status" value="1"/>
</dbReference>
<accession>A0A4Y2VIK5</accession>
<reference evidence="23 24" key="1">
    <citation type="journal article" date="2019" name="Sci. Rep.">
        <title>Orb-weaving spider Araneus ventricosus genome elucidates the spidroin gene catalogue.</title>
        <authorList>
            <person name="Kono N."/>
            <person name="Nakamura H."/>
            <person name="Ohtoshi R."/>
            <person name="Moran D.A.P."/>
            <person name="Shinohara A."/>
            <person name="Yoshida Y."/>
            <person name="Fujiwara M."/>
            <person name="Mori M."/>
            <person name="Tomita M."/>
            <person name="Arakawa K."/>
        </authorList>
    </citation>
    <scope>NUCLEOTIDE SEQUENCE [LARGE SCALE GENOMIC DNA]</scope>
</reference>
<keyword evidence="10" id="KW-0653">Protein transport</keyword>
<comment type="similarity">
    <text evidence="16">Belongs to the NUP153 family.</text>
</comment>
<keyword evidence="8" id="KW-0509">mRNA transport</keyword>
<feature type="compositionally biased region" description="Polar residues" evidence="21">
    <location>
        <begin position="115"/>
        <end position="125"/>
    </location>
</feature>
<organism evidence="23 24">
    <name type="scientific">Araneus ventricosus</name>
    <name type="common">Orbweaver spider</name>
    <name type="synonym">Epeira ventricosa</name>
    <dbReference type="NCBI Taxonomy" id="182803"/>
    <lineage>
        <taxon>Eukaryota</taxon>
        <taxon>Metazoa</taxon>
        <taxon>Ecdysozoa</taxon>
        <taxon>Arthropoda</taxon>
        <taxon>Chelicerata</taxon>
        <taxon>Arachnida</taxon>
        <taxon>Araneae</taxon>
        <taxon>Araneomorphae</taxon>
        <taxon>Entelegynae</taxon>
        <taxon>Araneoidea</taxon>
        <taxon>Araneidae</taxon>
        <taxon>Araneus</taxon>
    </lineage>
</organism>
<dbReference type="GO" id="GO:0008139">
    <property type="term" value="F:nuclear localization sequence binding"/>
    <property type="evidence" value="ECO:0007669"/>
    <property type="project" value="TreeGrafter"/>
</dbReference>
<dbReference type="AlphaFoldDB" id="A0A4Y2VIK5"/>
<dbReference type="PANTHER" id="PTHR23193:SF23">
    <property type="entry name" value="NUCLEAR PORE COMPLEX PROTEIN NUP153"/>
    <property type="match status" value="1"/>
</dbReference>
<evidence type="ECO:0000256" key="20">
    <source>
        <dbReference type="PROSITE-ProRule" id="PRU00322"/>
    </source>
</evidence>
<dbReference type="SUPFAM" id="SSF90209">
    <property type="entry name" value="Ran binding protein zinc finger-like"/>
    <property type="match status" value="1"/>
</dbReference>
<evidence type="ECO:0000256" key="2">
    <source>
        <dbReference type="ARBA" id="ARBA00004126"/>
    </source>
</evidence>
<keyword evidence="9" id="KW-0862">Zinc</keyword>
<feature type="non-terminal residue" evidence="23">
    <location>
        <position position="463"/>
    </location>
</feature>
<evidence type="ECO:0000256" key="9">
    <source>
        <dbReference type="ARBA" id="ARBA00022833"/>
    </source>
</evidence>
<keyword evidence="4" id="KW-0813">Transport</keyword>
<keyword evidence="14" id="KW-0472">Membrane</keyword>
<evidence type="ECO:0000256" key="3">
    <source>
        <dbReference type="ARBA" id="ARBA00004567"/>
    </source>
</evidence>
<keyword evidence="13" id="KW-0906">Nuclear pore complex</keyword>
<protein>
    <recommendedName>
        <fullName evidence="17">Nuclear pore complex protein Nup153</fullName>
    </recommendedName>
    <alternativeName>
        <fullName evidence="19">153 kDa nucleoporin</fullName>
    </alternativeName>
    <alternativeName>
        <fullName evidence="18">Nucleoporin Nup153</fullName>
    </alternativeName>
</protein>
<dbReference type="SMART" id="SM00547">
    <property type="entry name" value="ZnF_RBZ"/>
    <property type="match status" value="1"/>
</dbReference>
<evidence type="ECO:0000256" key="16">
    <source>
        <dbReference type="ARBA" id="ARBA00060842"/>
    </source>
</evidence>
<dbReference type="GO" id="GO:0051028">
    <property type="term" value="P:mRNA transport"/>
    <property type="evidence" value="ECO:0007669"/>
    <property type="project" value="UniProtKB-KW"/>
</dbReference>
<dbReference type="InterPro" id="IPR036443">
    <property type="entry name" value="Znf_RanBP2_sf"/>
</dbReference>
<evidence type="ECO:0000256" key="6">
    <source>
        <dbReference type="ARBA" id="ARBA00022737"/>
    </source>
</evidence>
<dbReference type="GO" id="GO:0005643">
    <property type="term" value="C:nuclear pore"/>
    <property type="evidence" value="ECO:0007669"/>
    <property type="project" value="UniProtKB-SubCell"/>
</dbReference>
<comment type="subcellular location">
    <subcellularLocation>
        <location evidence="2">Nucleus membrane</location>
    </subcellularLocation>
    <subcellularLocation>
        <location evidence="3">Nucleus</location>
        <location evidence="3">Nuclear pore complex</location>
    </subcellularLocation>
</comment>
<evidence type="ECO:0000256" key="13">
    <source>
        <dbReference type="ARBA" id="ARBA00023132"/>
    </source>
</evidence>
<proteinExistence type="inferred from homology"/>
<evidence type="ECO:0000256" key="15">
    <source>
        <dbReference type="ARBA" id="ARBA00023242"/>
    </source>
</evidence>
<keyword evidence="6" id="KW-0677">Repeat</keyword>
<evidence type="ECO:0000256" key="7">
    <source>
        <dbReference type="ARBA" id="ARBA00022771"/>
    </source>
</evidence>
<feature type="compositionally biased region" description="Low complexity" evidence="21">
    <location>
        <begin position="178"/>
        <end position="187"/>
    </location>
</feature>
<dbReference type="InterPro" id="IPR001876">
    <property type="entry name" value="Znf_RanBP2"/>
</dbReference>
<evidence type="ECO:0000256" key="10">
    <source>
        <dbReference type="ARBA" id="ARBA00022927"/>
    </source>
</evidence>
<dbReference type="PANTHER" id="PTHR23193">
    <property type="entry name" value="NUCLEAR PORE COMPLEX PROTEIN NUP"/>
    <property type="match status" value="1"/>
</dbReference>
<feature type="domain" description="RanBP2-type" evidence="22">
    <location>
        <begin position="11"/>
        <end position="40"/>
    </location>
</feature>
<keyword evidence="11" id="KW-0811">Translocation</keyword>
<keyword evidence="12" id="KW-0238">DNA-binding</keyword>
<name>A0A4Y2VIK5_ARAVE</name>
<keyword evidence="24" id="KW-1185">Reference proteome</keyword>
<feature type="compositionally biased region" description="Polar residues" evidence="21">
    <location>
        <begin position="166"/>
        <end position="177"/>
    </location>
</feature>
<evidence type="ECO:0000313" key="23">
    <source>
        <dbReference type="EMBL" id="GBO24144.1"/>
    </source>
</evidence>
<evidence type="ECO:0000256" key="14">
    <source>
        <dbReference type="ARBA" id="ARBA00023136"/>
    </source>
</evidence>
<dbReference type="PROSITE" id="PS01358">
    <property type="entry name" value="ZF_RANBP2_1"/>
    <property type="match status" value="1"/>
</dbReference>
<dbReference type="InterPro" id="IPR026054">
    <property type="entry name" value="Nucleoporin"/>
</dbReference>
<keyword evidence="7 20" id="KW-0863">Zinc-finger</keyword>
<dbReference type="Pfam" id="PF00641">
    <property type="entry name" value="Zn_ribbon_RanBP"/>
    <property type="match status" value="1"/>
</dbReference>
<evidence type="ECO:0000256" key="18">
    <source>
        <dbReference type="ARBA" id="ARBA00078197"/>
    </source>
</evidence>
<evidence type="ECO:0000256" key="11">
    <source>
        <dbReference type="ARBA" id="ARBA00023010"/>
    </source>
</evidence>
<evidence type="ECO:0000256" key="4">
    <source>
        <dbReference type="ARBA" id="ARBA00022448"/>
    </source>
</evidence>
<dbReference type="Proteomes" id="UP000499080">
    <property type="component" value="Unassembled WGS sequence"/>
</dbReference>
<keyword evidence="15" id="KW-0539">Nucleus</keyword>
<feature type="region of interest" description="Disordered" evidence="21">
    <location>
        <begin position="203"/>
        <end position="247"/>
    </location>
</feature>
<evidence type="ECO:0000256" key="19">
    <source>
        <dbReference type="ARBA" id="ARBA00079437"/>
    </source>
</evidence>
<feature type="region of interest" description="Disordered" evidence="21">
    <location>
        <begin position="285"/>
        <end position="318"/>
    </location>
</feature>
<feature type="compositionally biased region" description="Polar residues" evidence="21">
    <location>
        <begin position="203"/>
        <end position="213"/>
    </location>
</feature>
<feature type="region of interest" description="Disordered" evidence="21">
    <location>
        <begin position="161"/>
        <end position="187"/>
    </location>
</feature>
<keyword evidence="5" id="KW-0479">Metal-binding</keyword>
<dbReference type="EMBL" id="BGPR01047135">
    <property type="protein sequence ID" value="GBO24144.1"/>
    <property type="molecule type" value="Genomic_DNA"/>
</dbReference>
<evidence type="ECO:0000256" key="5">
    <source>
        <dbReference type="ARBA" id="ARBA00022723"/>
    </source>
</evidence>
<feature type="compositionally biased region" description="Low complexity" evidence="21">
    <location>
        <begin position="301"/>
        <end position="317"/>
    </location>
</feature>
<evidence type="ECO:0000256" key="1">
    <source>
        <dbReference type="ARBA" id="ARBA00001947"/>
    </source>
</evidence>
<dbReference type="GO" id="GO:0006606">
    <property type="term" value="P:protein import into nucleus"/>
    <property type="evidence" value="ECO:0007669"/>
    <property type="project" value="TreeGrafter"/>
</dbReference>
<dbReference type="GO" id="GO:0031965">
    <property type="term" value="C:nuclear membrane"/>
    <property type="evidence" value="ECO:0007669"/>
    <property type="project" value="UniProtKB-SubCell"/>
</dbReference>
<evidence type="ECO:0000256" key="12">
    <source>
        <dbReference type="ARBA" id="ARBA00023125"/>
    </source>
</evidence>
<comment type="caution">
    <text evidence="23">The sequence shown here is derived from an EMBL/GenBank/DDBJ whole genome shotgun (WGS) entry which is preliminary data.</text>
</comment>
<dbReference type="PROSITE" id="PS50199">
    <property type="entry name" value="ZF_RANBP2_2"/>
    <property type="match status" value="1"/>
</dbReference>
<comment type="cofactor">
    <cofactor evidence="1">
        <name>Zn(2+)</name>
        <dbReference type="ChEBI" id="CHEBI:29105"/>
    </cofactor>
</comment>
<feature type="region of interest" description="Disordered" evidence="21">
    <location>
        <begin position="115"/>
        <end position="134"/>
    </location>
</feature>
<dbReference type="GO" id="GO:0017056">
    <property type="term" value="F:structural constituent of nuclear pore"/>
    <property type="evidence" value="ECO:0007669"/>
    <property type="project" value="TreeGrafter"/>
</dbReference>
<evidence type="ECO:0000256" key="8">
    <source>
        <dbReference type="ARBA" id="ARBA00022816"/>
    </source>
</evidence>
<dbReference type="GO" id="GO:0008270">
    <property type="term" value="F:zinc ion binding"/>
    <property type="evidence" value="ECO:0007669"/>
    <property type="project" value="UniProtKB-KW"/>
</dbReference>
<dbReference type="OrthoDB" id="6437724at2759"/>
<dbReference type="GO" id="GO:0003677">
    <property type="term" value="F:DNA binding"/>
    <property type="evidence" value="ECO:0007669"/>
    <property type="project" value="UniProtKB-KW"/>
</dbReference>
<evidence type="ECO:0000256" key="17">
    <source>
        <dbReference type="ARBA" id="ARBA00068609"/>
    </source>
</evidence>
<evidence type="ECO:0000313" key="24">
    <source>
        <dbReference type="Proteomes" id="UP000499080"/>
    </source>
</evidence>
<evidence type="ECO:0000259" key="22">
    <source>
        <dbReference type="PROSITE" id="PS50199"/>
    </source>
</evidence>
<dbReference type="FunFam" id="4.10.1060.10:FF:000001">
    <property type="entry name" value="Nuclear pore complex protein Nup153"/>
    <property type="match status" value="1"/>
</dbReference>
<evidence type="ECO:0000256" key="21">
    <source>
        <dbReference type="SAM" id="MobiDB-lite"/>
    </source>
</evidence>
<dbReference type="GO" id="GO:0006405">
    <property type="term" value="P:RNA export from nucleus"/>
    <property type="evidence" value="ECO:0007669"/>
    <property type="project" value="TreeGrafter"/>
</dbReference>